<feature type="compositionally biased region" description="Basic and acidic residues" evidence="2">
    <location>
        <begin position="493"/>
        <end position="517"/>
    </location>
</feature>
<keyword evidence="1" id="KW-0732">Signal</keyword>
<evidence type="ECO:0000256" key="1">
    <source>
        <dbReference type="ARBA" id="ARBA00022729"/>
    </source>
</evidence>
<feature type="compositionally biased region" description="Basic and acidic residues" evidence="2">
    <location>
        <begin position="1"/>
        <end position="10"/>
    </location>
</feature>
<accession>A0A813K5L4</accession>
<dbReference type="PANTHER" id="PTHR43037:SF4">
    <property type="entry name" value="PEPTIDASE S9 PROLYL OLIGOPEPTIDASE CATALYTIC DOMAIN-CONTAINING PROTEIN"/>
    <property type="match status" value="1"/>
</dbReference>
<evidence type="ECO:0000313" key="4">
    <source>
        <dbReference type="Proteomes" id="UP000626109"/>
    </source>
</evidence>
<feature type="region of interest" description="Disordered" evidence="2">
    <location>
        <begin position="2664"/>
        <end position="2715"/>
    </location>
</feature>
<feature type="compositionally biased region" description="Polar residues" evidence="2">
    <location>
        <begin position="599"/>
        <end position="612"/>
    </location>
</feature>
<dbReference type="PANTHER" id="PTHR43037">
    <property type="entry name" value="UNNAMED PRODUCT-RELATED"/>
    <property type="match status" value="1"/>
</dbReference>
<feature type="compositionally biased region" description="Low complexity" evidence="2">
    <location>
        <begin position="38"/>
        <end position="52"/>
    </location>
</feature>
<feature type="compositionally biased region" description="Acidic residues" evidence="2">
    <location>
        <begin position="456"/>
        <end position="471"/>
    </location>
</feature>
<dbReference type="Gene3D" id="3.80.10.10">
    <property type="entry name" value="Ribonuclease Inhibitor"/>
    <property type="match status" value="1"/>
</dbReference>
<reference evidence="3" key="1">
    <citation type="submission" date="2021-02" db="EMBL/GenBank/DDBJ databases">
        <authorList>
            <person name="Dougan E. K."/>
            <person name="Rhodes N."/>
            <person name="Thang M."/>
            <person name="Chan C."/>
        </authorList>
    </citation>
    <scope>NUCLEOTIDE SEQUENCE</scope>
</reference>
<feature type="compositionally biased region" description="Polar residues" evidence="2">
    <location>
        <begin position="536"/>
        <end position="545"/>
    </location>
</feature>
<comment type="caution">
    <text evidence="3">The sequence shown here is derived from an EMBL/GenBank/DDBJ whole genome shotgun (WGS) entry which is preliminary data.</text>
</comment>
<evidence type="ECO:0000256" key="2">
    <source>
        <dbReference type="SAM" id="MobiDB-lite"/>
    </source>
</evidence>
<name>A0A813K5L4_POLGL</name>
<organism evidence="3 4">
    <name type="scientific">Polarella glacialis</name>
    <name type="common">Dinoflagellate</name>
    <dbReference type="NCBI Taxonomy" id="89957"/>
    <lineage>
        <taxon>Eukaryota</taxon>
        <taxon>Sar</taxon>
        <taxon>Alveolata</taxon>
        <taxon>Dinophyceae</taxon>
        <taxon>Suessiales</taxon>
        <taxon>Suessiaceae</taxon>
        <taxon>Polarella</taxon>
    </lineage>
</organism>
<dbReference type="InterPro" id="IPR050955">
    <property type="entry name" value="Plant_Biomass_Hydrol_Est"/>
</dbReference>
<dbReference type="SUPFAM" id="SSF52047">
    <property type="entry name" value="RNI-like"/>
    <property type="match status" value="1"/>
</dbReference>
<sequence length="2715" mass="294235">MPPSILREEAVPESGSFGGTPRNSPRVSRAGSMRLSPQASFSRQASGSSSGSTRIRPRLHTGLSRMQSFKPNRAKAEANAASLTSEKWAGVLGLSYSDIVEARLEDRKKKFFEDFYGAEAEGLVLRSALFFQMMKLLGPSAPCPEGMAALRTAEKSEEEERILSGGEPLWLVVDSVMHSATYNVGRSHSSTPSKKSAKLATADKSKEALGGGLGYGSLRPLLDGVTACETKLLIFIVTNGPLASAVRKLELADLNDDTQFGSVSHAFAVGVRVGASAVRELELTDQNDDTQFGSVSHAFAVGVRVGALARASAVRELELADLNDDTQFGSVSHAFAVGVRVGALTRASAVRELDLINLNDDTQFGSVSHAFAVDVRVGALTRASAVRELELTDLNDDTQFRSVSHAFAVGVRVGALTRASAVRELEHCKGGLSRPAAPRLVGVSVQESDSYLDLGSSEEDYDIDEEDDEEDNIHVTEEVPEEEEEVAEEVQAEEEKLNKEKPEAVEVTPSKEEAERKLARKARRASLETAAISPSARRNGTGQLGSTMESAVISLNLPSIARGISEDPKKPGVELRSFRSFSDYKRRQELLVDLPSATPRAQMTSLPTQMGTSRMKLTYSATEAETVGGSGHRSSKPGTPRRVGRQGLSLNRLPGPESAQKNSTSGYPEPKGASQSSKVKLQAATAAAAKAEPLEVVKYLGSLPQREWSTAMCELLKSREWRTQQHGVLVNRPHSPLSSSRAEAQLPPQMQFHRPWSREGGADKFSGKDDGYMSPVHRYAKVCLVSGVQPQTASVRFLASLPPSLDIRGAGYSDEDLLALSAALPFDGGLEALDMGQNPRVTDISACSFLRTLTSREPTDVQGSDSSMLVVLMIAAIASFLKKWDVLGPFVRGKTEQDGDPLEAFGGVAALPRGGPERFLSELVPGGYVGWQKVSAKKDGSVTLHADGHDFNQLVQSLSSLDVLNVQSWVVGDLKVTEEGVYMISCQQVHTLEAGRHTVRIKMTGKAPLQFRCQALPAQETLALLPPKALPQLHRGAVLGTALIGPMLRNSFSKWLPIRELEFMVEGVRAASGFRARVAVAVSQPHLPASIAPYLALLLPLVLEVELERTSGSAEDDYPDGDCVFFDLNVRWNAASTGKGPAAVAPLPLALRCRQRLSSFLFTFLDDDGSVSHAAAIEPFCSSSRAGCPSAPLPIVLSLSGVGVDPLSQADSHKWKPADANSDSEPFIFGFKDAWVLAPERGGPHNWEDWGPRTALRSVAALRQATEGTAVAADASRLLVAGHSRGGHGAWNLAERIPDRVLAVAPQSSWHSREQYSDANVIFSQDTSLLNLDPGLKAILERAIIENDSAMLAANLKGMPVLARHGGADRTVPTYHGRRMARAALEAGAALSYVELPGKEHWWWDSRRPNDGGAMHDAEMRNFSEHHLARRVGEAGCCEPPEVFEAVAFSPSSFHGRGGLRLVQTEVPFRRASVRASRATGGSGSKVGRSGKAEKWQLRTVNIRRLAMTPPASLAASMQIDGQALKEVELARLAAGSHLCLQAASSSLRRTWQLCSQGPDDFEATERGPSTWGPARQVVQSRPFAIVACTGAAAEAEAVEDLARYMAHGHLLAVGSRAPVIRPQDISEELRQTHNLVLVGLPEGLQNASSLLRGMADRWPVRFLPPESCGSDDSTCQTDDKDMPEPAAAARISIELGPCIFTASRVGVAFTAPRWEAGAGLGGRAHQDLVVSGTDIAGLRDLVSFDFATNTPHTRAPFTNMAPDFLVSGPEFKAKGYGGLLAAGFWGSNWEWRADTKTIYALRLDQCSRLGGETIMLCTKLLRACLLELQSLDLSGIAIGSTEYPALASAIESHPRLRDIRLADTGLGFSNAAMAAQVVASLVSNVNIESMELGWNCLDSACFETLGRGVTESTHLNHLGVASTAPRSGPGGMSPVLGFLELLAGDKSLTSLDISNNSLDSTAALMLEYALKFHPKIMYLDISKNPLGLQGMRPLLRLFASNGCPELARIVTEECTDMGEQTDSSLGLFDNDPSGRYRLDMSDPCHRTLFRLLLNRLVLELPFKAPVSTFVRGATLFSTDKEMPYSVDTIKSKKGNWQVPTSGHLCFELDYQDLLFHGEQDPECPATLVVDRMVRKIKLSVTKMRKVLALLCHVKSASVYGADDLLQALSQDFLLDSDQANALCKTGCTQVNCATDSTKAVLKLLPCLVGPLQIRKAVQGTVSLGDLLRVEQVGQALMSLNLENPTGRYRLLLSETVTRFAAQQLMLLNRWQAHIWKSAGTIDISKYGTGKCFRNEMLNTRPFTLPAEEWTLPNNGLFDFDFVSLHRPPKGAEPLAQEVWGTVLGFVRDALGAVKGPGRGKQKLSSEHVLWALRGFSSRIWILSSQLRNLLCAFANAEDRQDVFAMFFLRCVDWPINGKLCYSKFDEQQFSSLRTRLGYLNLFPFFQPEQTSHELNLTEYEQRRTLHVLVKLANTEHISNIKKPRIDLTGSGVYEGLELGIPISWDAYDAIAPEGILTASYACSMGNVRFKMRRRLAVTHGGWHCLSEDVAILAKSVQFWVYLPNVPSEAIRVLIFLMRYFGTLEQAFLWCDSSKGAKLNRQEFVARLLKAMQLEASGHVFGLKAAPATAMTSANKRGKLGAPAGANSTDNMFLNSGAGAPISARQVSAESRQSPTEENDSSAVGAHDEKKEMISSVYRPPAEFTGPLIGDARDI</sequence>
<dbReference type="Gene3D" id="3.40.50.1820">
    <property type="entry name" value="alpha/beta hydrolase"/>
    <property type="match status" value="1"/>
</dbReference>
<feature type="compositionally biased region" description="Polar residues" evidence="2">
    <location>
        <begin position="2665"/>
        <end position="2676"/>
    </location>
</feature>
<feature type="region of interest" description="Disordered" evidence="2">
    <location>
        <begin position="593"/>
        <end position="679"/>
    </location>
</feature>
<gene>
    <name evidence="3" type="ORF">PGLA2088_LOCUS27648</name>
</gene>
<dbReference type="InterPro" id="IPR029058">
    <property type="entry name" value="AB_hydrolase_fold"/>
</dbReference>
<proteinExistence type="predicted"/>
<evidence type="ECO:0008006" key="5">
    <source>
        <dbReference type="Google" id="ProtNLM"/>
    </source>
</evidence>
<feature type="region of interest" description="Disordered" evidence="2">
    <location>
        <begin position="451"/>
        <end position="545"/>
    </location>
</feature>
<feature type="compositionally biased region" description="Acidic residues" evidence="2">
    <location>
        <begin position="478"/>
        <end position="492"/>
    </location>
</feature>
<dbReference type="Proteomes" id="UP000626109">
    <property type="component" value="Unassembled WGS sequence"/>
</dbReference>
<protein>
    <recommendedName>
        <fullName evidence="5">Protein NLRC3</fullName>
    </recommendedName>
</protein>
<dbReference type="EMBL" id="CAJNNW010027546">
    <property type="protein sequence ID" value="CAE8691920.1"/>
    <property type="molecule type" value="Genomic_DNA"/>
</dbReference>
<evidence type="ECO:0000313" key="3">
    <source>
        <dbReference type="EMBL" id="CAE8691920.1"/>
    </source>
</evidence>
<feature type="region of interest" description="Disordered" evidence="2">
    <location>
        <begin position="1"/>
        <end position="60"/>
    </location>
</feature>
<dbReference type="SUPFAM" id="SSF53474">
    <property type="entry name" value="alpha/beta-Hydrolases"/>
    <property type="match status" value="1"/>
</dbReference>
<dbReference type="InterPro" id="IPR032675">
    <property type="entry name" value="LRR_dom_sf"/>
</dbReference>